<feature type="transmembrane region" description="Helical" evidence="1">
    <location>
        <begin position="81"/>
        <end position="98"/>
    </location>
</feature>
<dbReference type="GeneID" id="64979091"/>
<name>A0A7R8AR95_9EURO</name>
<dbReference type="RefSeq" id="XP_041561280.1">
    <property type="nucleotide sequence ID" value="XM_041695562.1"/>
</dbReference>
<sequence length="127" mass="14587">MIFLSNCIDRVLQHRVLFLFISFGILKGVFFYSHLVPPSCSFSSKPYLLLRPGSLPTIRVQVGHFWRNERLAGQKSTSTEPGPYVIFSLNFSFVFLFYEKTAGLPRRVLVSSHYVYEAVVHEIMTHG</sequence>
<evidence type="ECO:0000256" key="1">
    <source>
        <dbReference type="SAM" id="Phobius"/>
    </source>
</evidence>
<keyword evidence="1" id="KW-1133">Transmembrane helix</keyword>
<keyword evidence="3" id="KW-1185">Reference proteome</keyword>
<proteinExistence type="predicted"/>
<feature type="transmembrane region" description="Helical" evidence="1">
    <location>
        <begin position="16"/>
        <end position="35"/>
    </location>
</feature>
<reference evidence="2" key="1">
    <citation type="submission" date="2021-01" db="EMBL/GenBank/DDBJ databases">
        <authorList>
            <consortium name="Aspergillus puulaauensis MK2 genome sequencing consortium"/>
            <person name="Kazuki M."/>
            <person name="Futagami T."/>
        </authorList>
    </citation>
    <scope>NUCLEOTIDE SEQUENCE</scope>
    <source>
        <strain evidence="2">MK2</strain>
    </source>
</reference>
<protein>
    <submittedName>
        <fullName evidence="2">Uncharacterized protein</fullName>
    </submittedName>
</protein>
<keyword evidence="1" id="KW-0812">Transmembrane</keyword>
<dbReference type="AlphaFoldDB" id="A0A7R8AR95"/>
<evidence type="ECO:0000313" key="2">
    <source>
        <dbReference type="EMBL" id="BCS29094.1"/>
    </source>
</evidence>
<dbReference type="KEGG" id="apuu:APUU_70664S"/>
<keyword evidence="1" id="KW-0472">Membrane</keyword>
<gene>
    <name evidence="2" type="ORF">APUU_70664S</name>
</gene>
<dbReference type="Proteomes" id="UP000654913">
    <property type="component" value="Chromosome 7"/>
</dbReference>
<evidence type="ECO:0000313" key="3">
    <source>
        <dbReference type="Proteomes" id="UP000654913"/>
    </source>
</evidence>
<accession>A0A7R8AR95</accession>
<reference evidence="2" key="2">
    <citation type="submission" date="2021-02" db="EMBL/GenBank/DDBJ databases">
        <title>Aspergillus puulaauensis MK2 genome sequence.</title>
        <authorList>
            <person name="Futagami T."/>
            <person name="Mori K."/>
            <person name="Kadooka C."/>
            <person name="Tanaka T."/>
        </authorList>
    </citation>
    <scope>NUCLEOTIDE SEQUENCE</scope>
    <source>
        <strain evidence="2">MK2</strain>
    </source>
</reference>
<dbReference type="EMBL" id="AP024449">
    <property type="protein sequence ID" value="BCS29094.1"/>
    <property type="molecule type" value="Genomic_DNA"/>
</dbReference>
<organism evidence="2 3">
    <name type="scientific">Aspergillus puulaauensis</name>
    <dbReference type="NCBI Taxonomy" id="1220207"/>
    <lineage>
        <taxon>Eukaryota</taxon>
        <taxon>Fungi</taxon>
        <taxon>Dikarya</taxon>
        <taxon>Ascomycota</taxon>
        <taxon>Pezizomycotina</taxon>
        <taxon>Eurotiomycetes</taxon>
        <taxon>Eurotiomycetidae</taxon>
        <taxon>Eurotiales</taxon>
        <taxon>Aspergillaceae</taxon>
        <taxon>Aspergillus</taxon>
    </lineage>
</organism>